<dbReference type="SUPFAM" id="SSF57196">
    <property type="entry name" value="EGF/Laminin"/>
    <property type="match status" value="7"/>
</dbReference>
<dbReference type="GO" id="GO:0032991">
    <property type="term" value="C:protein-containing complex"/>
    <property type="evidence" value="ECO:0007669"/>
    <property type="project" value="TreeGrafter"/>
</dbReference>
<dbReference type="GO" id="GO:0007157">
    <property type="term" value="P:heterophilic cell-cell adhesion via plasma membrane cell adhesion molecules"/>
    <property type="evidence" value="ECO:0007669"/>
    <property type="project" value="TreeGrafter"/>
</dbReference>
<accession>A0A814CPA9</accession>
<feature type="disulfide bond" evidence="5">
    <location>
        <begin position="572"/>
        <end position="581"/>
    </location>
</feature>
<evidence type="ECO:0000256" key="3">
    <source>
        <dbReference type="ARBA" id="ARBA00022737"/>
    </source>
</evidence>
<evidence type="ECO:0000259" key="7">
    <source>
        <dbReference type="PROSITE" id="PS50026"/>
    </source>
</evidence>
<keyword evidence="9" id="KW-1185">Reference proteome</keyword>
<feature type="domain" description="EGF-like" evidence="7">
    <location>
        <begin position="201"/>
        <end position="238"/>
    </location>
</feature>
<feature type="domain" description="EGF-like" evidence="7">
    <location>
        <begin position="493"/>
        <end position="532"/>
    </location>
</feature>
<feature type="disulfide bond" evidence="5">
    <location>
        <begin position="503"/>
        <end position="520"/>
    </location>
</feature>
<feature type="disulfide bond" evidence="5">
    <location>
        <begin position="327"/>
        <end position="344"/>
    </location>
</feature>
<feature type="domain" description="EGF-like" evidence="7">
    <location>
        <begin position="546"/>
        <end position="582"/>
    </location>
</feature>
<comment type="caution">
    <text evidence="5">Lacks conserved residue(s) required for the propagation of feature annotation.</text>
</comment>
<feature type="disulfide bond" evidence="5">
    <location>
        <begin position="448"/>
        <end position="465"/>
    </location>
</feature>
<keyword evidence="4 5" id="KW-1015">Disulfide bond</keyword>
<feature type="domain" description="EGF-like" evidence="7">
    <location>
        <begin position="256"/>
        <end position="294"/>
    </location>
</feature>
<organism evidence="8 9">
    <name type="scientific">Brachionus calyciflorus</name>
    <dbReference type="NCBI Taxonomy" id="104777"/>
    <lineage>
        <taxon>Eukaryota</taxon>
        <taxon>Metazoa</taxon>
        <taxon>Spiralia</taxon>
        <taxon>Gnathifera</taxon>
        <taxon>Rotifera</taxon>
        <taxon>Eurotatoria</taxon>
        <taxon>Monogononta</taxon>
        <taxon>Pseudotrocha</taxon>
        <taxon>Ploima</taxon>
        <taxon>Brachionidae</taxon>
        <taxon>Brachionus</taxon>
    </lineage>
</organism>
<dbReference type="Proteomes" id="UP000663879">
    <property type="component" value="Unassembled WGS sequence"/>
</dbReference>
<feature type="domain" description="EGF-like" evidence="7">
    <location>
        <begin position="379"/>
        <end position="418"/>
    </location>
</feature>
<dbReference type="InterPro" id="IPR000742">
    <property type="entry name" value="EGF"/>
</dbReference>
<feature type="disulfide bond" evidence="5">
    <location>
        <begin position="346"/>
        <end position="355"/>
    </location>
</feature>
<feature type="domain" description="EGF-like" evidence="7">
    <location>
        <begin position="317"/>
        <end position="356"/>
    </location>
</feature>
<feature type="disulfide bond" evidence="5">
    <location>
        <begin position="389"/>
        <end position="406"/>
    </location>
</feature>
<dbReference type="PROSITE" id="PS00022">
    <property type="entry name" value="EGF_1"/>
    <property type="match status" value="8"/>
</dbReference>
<dbReference type="PANTHER" id="PTHR24049">
    <property type="entry name" value="CRUMBS FAMILY MEMBER"/>
    <property type="match status" value="1"/>
</dbReference>
<evidence type="ECO:0000313" key="9">
    <source>
        <dbReference type="Proteomes" id="UP000663879"/>
    </source>
</evidence>
<feature type="chain" id="PRO_5032400848" description="EGF-like domain-containing protein" evidence="6">
    <location>
        <begin position="19"/>
        <end position="699"/>
    </location>
</feature>
<feature type="disulfide bond" evidence="5">
    <location>
        <begin position="265"/>
        <end position="282"/>
    </location>
</feature>
<dbReference type="AlphaFoldDB" id="A0A814CPA9"/>
<evidence type="ECO:0000256" key="4">
    <source>
        <dbReference type="ARBA" id="ARBA00023157"/>
    </source>
</evidence>
<feature type="disulfide bond" evidence="5">
    <location>
        <begin position="522"/>
        <end position="531"/>
    </location>
</feature>
<reference evidence="8" key="1">
    <citation type="submission" date="2021-02" db="EMBL/GenBank/DDBJ databases">
        <authorList>
            <person name="Nowell W R."/>
        </authorList>
    </citation>
    <scope>NUCLEOTIDE SEQUENCE</scope>
    <source>
        <strain evidence="8">Ploen Becks lab</strain>
    </source>
</reference>
<feature type="disulfide bond" evidence="5">
    <location>
        <begin position="228"/>
        <end position="237"/>
    </location>
</feature>
<dbReference type="PROSITE" id="PS50026">
    <property type="entry name" value="EGF_3"/>
    <property type="match status" value="8"/>
</dbReference>
<feature type="disulfide bond" evidence="5">
    <location>
        <begin position="467"/>
        <end position="476"/>
    </location>
</feature>
<evidence type="ECO:0000256" key="2">
    <source>
        <dbReference type="ARBA" id="ARBA00022729"/>
    </source>
</evidence>
<dbReference type="EMBL" id="CAJNOC010002618">
    <property type="protein sequence ID" value="CAF0943117.1"/>
    <property type="molecule type" value="Genomic_DNA"/>
</dbReference>
<dbReference type="FunFam" id="2.10.25.10:FF:000118">
    <property type="entry name" value="protein delta homolog 2"/>
    <property type="match status" value="1"/>
</dbReference>
<dbReference type="SMART" id="SM00181">
    <property type="entry name" value="EGF"/>
    <property type="match status" value="9"/>
</dbReference>
<keyword evidence="1 5" id="KW-0245">EGF-like domain</keyword>
<protein>
    <recommendedName>
        <fullName evidence="7">EGF-like domain-containing protein</fullName>
    </recommendedName>
</protein>
<name>A0A814CPA9_9BILA</name>
<dbReference type="OrthoDB" id="9990982at2759"/>
<feature type="domain" description="EGF-like" evidence="7">
    <location>
        <begin position="155"/>
        <end position="198"/>
    </location>
</feature>
<proteinExistence type="predicted"/>
<feature type="disulfide bond" evidence="5">
    <location>
        <begin position="408"/>
        <end position="417"/>
    </location>
</feature>
<feature type="signal peptide" evidence="6">
    <location>
        <begin position="1"/>
        <end position="18"/>
    </location>
</feature>
<keyword evidence="2 6" id="KW-0732">Signal</keyword>
<keyword evidence="3" id="KW-0677">Repeat</keyword>
<comment type="caution">
    <text evidence="8">The sequence shown here is derived from an EMBL/GenBank/DDBJ whole genome shotgun (WGS) entry which is preliminary data.</text>
</comment>
<dbReference type="GO" id="GO:0045197">
    <property type="term" value="P:establishment or maintenance of epithelial cell apical/basal polarity"/>
    <property type="evidence" value="ECO:0007669"/>
    <property type="project" value="TreeGrafter"/>
</dbReference>
<evidence type="ECO:0000256" key="5">
    <source>
        <dbReference type="PROSITE-ProRule" id="PRU00076"/>
    </source>
</evidence>
<feature type="domain" description="EGF-like" evidence="7">
    <location>
        <begin position="438"/>
        <end position="477"/>
    </location>
</feature>
<dbReference type="GO" id="GO:0005886">
    <property type="term" value="C:plasma membrane"/>
    <property type="evidence" value="ECO:0007669"/>
    <property type="project" value="TreeGrafter"/>
</dbReference>
<dbReference type="InterPro" id="IPR051022">
    <property type="entry name" value="Notch_Cell-Fate_Det"/>
</dbReference>
<evidence type="ECO:0000313" key="8">
    <source>
        <dbReference type="EMBL" id="CAF0943117.1"/>
    </source>
</evidence>
<feature type="disulfide bond" evidence="5">
    <location>
        <begin position="284"/>
        <end position="293"/>
    </location>
</feature>
<dbReference type="PANTHER" id="PTHR24049:SF22">
    <property type="entry name" value="DROSOPHILA CRUMBS HOMOLOG"/>
    <property type="match status" value="1"/>
</dbReference>
<feature type="disulfide bond" evidence="5">
    <location>
        <begin position="188"/>
        <end position="197"/>
    </location>
</feature>
<sequence>MIIRILVCTLLITGYLNALVSNDPCAKLKCKKPDVPCLEKSGSSTNCKCAKSCNTKNSEESKSIVTSKFGNITLKFDSRVVPLAKQGGVSCYQSACMNGGTCYTNYNAYTTPVTTTTTTTTSSPIPPPLCSCQAQFYGSRCELYNSGGSQVQEGWNNLCRVYNDKNMNVCQNGGQCVYISDNKVACVCPSTFVGQYCEIPVYEQCTGPAQGQCHREHGTCLPSGECKCEPNYGGPKCENRISTTVQVYTTQPTQAPTQACLSYYCQNGGTCRPMNVDPYVACICPPNFTGQRCEIYIAPQTLPTVPPTQPPTQPTLPPSPCQTQQYCLNGGTCEPSAYQPYAYCLCPLNFSGTRCEIYVPPQTFPTQPPTLPPTQPPAPVSPCQSQNYCVNGGTCRPTNYSPYAICICLPNYTGSRCEICIGLPPSLPTQPPTQPPAPVSPCLTQQYCLNGGTCRATNYSPYAICICSPNYTGSKCEIYIAPPVTMPTPPPTPVSPCQTSQYCLNGGSCRATNYSPYAICICPPNFTGVRCEICISAPAPATPAPVIPTCSSSNCQNGGTCQSNNPYTYCSCPPNYTGSRCEICIGGPNFVAPVTSMPRCNFTVTVKNDGAYNARFKLLYTIDGITQPILVSNVIPLGGSTSLTIPHFSKDLIVITERQSFSWNTMFTDSGIDIATKCTKCYKVWGTLIGSPQWDHVLC</sequence>
<evidence type="ECO:0000256" key="6">
    <source>
        <dbReference type="SAM" id="SignalP"/>
    </source>
</evidence>
<gene>
    <name evidence="8" type="ORF">OXX778_LOCUS13532</name>
</gene>
<evidence type="ECO:0000256" key="1">
    <source>
        <dbReference type="ARBA" id="ARBA00022536"/>
    </source>
</evidence>
<dbReference type="Gene3D" id="2.10.25.10">
    <property type="entry name" value="Laminin"/>
    <property type="match status" value="8"/>
</dbReference>